<feature type="region of interest" description="Disordered" evidence="1">
    <location>
        <begin position="54"/>
        <end position="89"/>
    </location>
</feature>
<protein>
    <submittedName>
        <fullName evidence="2">Uncharacterized protein</fullName>
    </submittedName>
</protein>
<dbReference type="EMBL" id="KZ678152">
    <property type="protein sequence ID" value="PSN59938.1"/>
    <property type="molecule type" value="Genomic_DNA"/>
</dbReference>
<evidence type="ECO:0000313" key="2">
    <source>
        <dbReference type="EMBL" id="PSN59938.1"/>
    </source>
</evidence>
<sequence>SVISATGASSAVLVVNLHAKGVSSLASNARIALLGLLEGKFSSDDLLIDLLTHKDPRDSQASPRSNQKEEIRRKNTGPQMHNDPNGSETAIFFHSDLGTALQPISYGSQTDQAYQNHPSRSGEGITNGRAERHGQTLAQPNNIQAISEPMATTGLDCDVLPPLSPALDEEFLDLNFSSHERLYIDLEPQHSNSTTSCSEDKCHCLLYIIQSLNRNRQETHTRRDPMNRIQLLNEAAEQFLMCDSNHSKLWYIILLALYQDADDSLSSPGELQEMVGEQSEAKESYSNIKSSLNGINSKKRNVLLKTFILLSSTASALPFKFGIDTDDKFSSEIIESFAGLVRDRFENRLLEQTDEARLCK</sequence>
<organism evidence="2 3">
    <name type="scientific">Corynespora cassiicola Philippines</name>
    <dbReference type="NCBI Taxonomy" id="1448308"/>
    <lineage>
        <taxon>Eukaryota</taxon>
        <taxon>Fungi</taxon>
        <taxon>Dikarya</taxon>
        <taxon>Ascomycota</taxon>
        <taxon>Pezizomycotina</taxon>
        <taxon>Dothideomycetes</taxon>
        <taxon>Pleosporomycetidae</taxon>
        <taxon>Pleosporales</taxon>
        <taxon>Corynesporascaceae</taxon>
        <taxon>Corynespora</taxon>
    </lineage>
</organism>
<feature type="non-terminal residue" evidence="2">
    <location>
        <position position="1"/>
    </location>
</feature>
<proteinExistence type="predicted"/>
<reference evidence="2 3" key="1">
    <citation type="journal article" date="2018" name="Front. Microbiol.">
        <title>Genome-Wide Analysis of Corynespora cassiicola Leaf Fall Disease Putative Effectors.</title>
        <authorList>
            <person name="Lopez D."/>
            <person name="Ribeiro S."/>
            <person name="Label P."/>
            <person name="Fumanal B."/>
            <person name="Venisse J.S."/>
            <person name="Kohler A."/>
            <person name="de Oliveira R.R."/>
            <person name="Labutti K."/>
            <person name="Lipzen A."/>
            <person name="Lail K."/>
            <person name="Bauer D."/>
            <person name="Ohm R.A."/>
            <person name="Barry K.W."/>
            <person name="Spatafora J."/>
            <person name="Grigoriev I.V."/>
            <person name="Martin F.M."/>
            <person name="Pujade-Renaud V."/>
        </authorList>
    </citation>
    <scope>NUCLEOTIDE SEQUENCE [LARGE SCALE GENOMIC DNA]</scope>
    <source>
        <strain evidence="2 3">Philippines</strain>
    </source>
</reference>
<feature type="compositionally biased region" description="Polar residues" evidence="1">
    <location>
        <begin position="109"/>
        <end position="119"/>
    </location>
</feature>
<dbReference type="AlphaFoldDB" id="A0A2T2N4J1"/>
<evidence type="ECO:0000256" key="1">
    <source>
        <dbReference type="SAM" id="MobiDB-lite"/>
    </source>
</evidence>
<dbReference type="Proteomes" id="UP000240883">
    <property type="component" value="Unassembled WGS sequence"/>
</dbReference>
<accession>A0A2T2N4J1</accession>
<gene>
    <name evidence="2" type="ORF">BS50DRAFT_656605</name>
</gene>
<feature type="compositionally biased region" description="Polar residues" evidence="1">
    <location>
        <begin position="76"/>
        <end position="88"/>
    </location>
</feature>
<dbReference type="OrthoDB" id="10453140at2759"/>
<evidence type="ECO:0000313" key="3">
    <source>
        <dbReference type="Proteomes" id="UP000240883"/>
    </source>
</evidence>
<name>A0A2T2N4J1_CORCC</name>
<keyword evidence="3" id="KW-1185">Reference proteome</keyword>
<feature type="region of interest" description="Disordered" evidence="1">
    <location>
        <begin position="109"/>
        <end position="128"/>
    </location>
</feature>